<keyword evidence="11" id="KW-1185">Reference proteome</keyword>
<evidence type="ECO:0000256" key="5">
    <source>
        <dbReference type="ARBA" id="ARBA00023203"/>
    </source>
</evidence>
<dbReference type="GO" id="GO:0030042">
    <property type="term" value="P:actin filament depolymerization"/>
    <property type="evidence" value="ECO:0007669"/>
    <property type="project" value="TreeGrafter"/>
</dbReference>
<protein>
    <submittedName>
        <fullName evidence="10">Twinfilin-1</fullName>
    </submittedName>
</protein>
<evidence type="ECO:0000256" key="6">
    <source>
        <dbReference type="ARBA" id="ARBA00023212"/>
    </source>
</evidence>
<dbReference type="OrthoDB" id="10006997at2759"/>
<reference evidence="10" key="1">
    <citation type="submission" date="2020-08" db="EMBL/GenBank/DDBJ databases">
        <title>Multicomponent nature underlies the extraordinary mechanical properties of spider dragline silk.</title>
        <authorList>
            <person name="Kono N."/>
            <person name="Nakamura H."/>
            <person name="Mori M."/>
            <person name="Yoshida Y."/>
            <person name="Ohtoshi R."/>
            <person name="Malay A.D."/>
            <person name="Moran D.A.P."/>
            <person name="Tomita M."/>
            <person name="Numata K."/>
            <person name="Arakawa K."/>
        </authorList>
    </citation>
    <scope>NUCLEOTIDE SEQUENCE</scope>
</reference>
<evidence type="ECO:0000313" key="11">
    <source>
        <dbReference type="Proteomes" id="UP000886998"/>
    </source>
</evidence>
<keyword evidence="3" id="KW-0963">Cytoplasm</keyword>
<gene>
    <name evidence="10" type="primary">twf1</name>
    <name evidence="10" type="ORF">TNIN_73001</name>
</gene>
<evidence type="ECO:0000256" key="3">
    <source>
        <dbReference type="ARBA" id="ARBA00022490"/>
    </source>
</evidence>
<sequence length="76" mass="8734">MLYSSCKAPLLNVIENKIGIELAKKIEIDDAHDLTEEYLLDQIHPKQNIFKQKFSKPKGPANRGARRLLKTQNEDD</sequence>
<proteinExistence type="inferred from homology"/>
<evidence type="ECO:0000256" key="2">
    <source>
        <dbReference type="ARBA" id="ARBA00009557"/>
    </source>
</evidence>
<comment type="subunit">
    <text evidence="7">Interacts with G-actin; ADP-actin form.</text>
</comment>
<dbReference type="PANTHER" id="PTHR13759:SF1">
    <property type="entry name" value="TWINFILIN"/>
    <property type="match status" value="1"/>
</dbReference>
<dbReference type="GO" id="GO:0003785">
    <property type="term" value="F:actin monomer binding"/>
    <property type="evidence" value="ECO:0007669"/>
    <property type="project" value="TreeGrafter"/>
</dbReference>
<dbReference type="GO" id="GO:0005884">
    <property type="term" value="C:actin filament"/>
    <property type="evidence" value="ECO:0007669"/>
    <property type="project" value="TreeGrafter"/>
</dbReference>
<dbReference type="GO" id="GO:0010591">
    <property type="term" value="P:regulation of lamellipodium assembly"/>
    <property type="evidence" value="ECO:0007669"/>
    <property type="project" value="TreeGrafter"/>
</dbReference>
<dbReference type="EMBL" id="BMAV01019747">
    <property type="protein sequence ID" value="GFY72966.1"/>
    <property type="molecule type" value="Genomic_DNA"/>
</dbReference>
<dbReference type="GO" id="GO:0010976">
    <property type="term" value="P:positive regulation of neuron projection development"/>
    <property type="evidence" value="ECO:0007669"/>
    <property type="project" value="TreeGrafter"/>
</dbReference>
<evidence type="ECO:0000259" key="9">
    <source>
        <dbReference type="PROSITE" id="PS51263"/>
    </source>
</evidence>
<dbReference type="AlphaFoldDB" id="A0A8X7CMA9"/>
<keyword evidence="6" id="KW-0206">Cytoskeleton</keyword>
<evidence type="ECO:0000256" key="1">
    <source>
        <dbReference type="ARBA" id="ARBA00004245"/>
    </source>
</evidence>
<comment type="caution">
    <text evidence="10">The sequence shown here is derived from an EMBL/GenBank/DDBJ whole genome shotgun (WGS) entry which is preliminary data.</text>
</comment>
<evidence type="ECO:0000256" key="4">
    <source>
        <dbReference type="ARBA" id="ARBA00022737"/>
    </source>
</evidence>
<keyword evidence="4" id="KW-0677">Repeat</keyword>
<dbReference type="Gene3D" id="3.40.20.10">
    <property type="entry name" value="Severin"/>
    <property type="match status" value="1"/>
</dbReference>
<dbReference type="PANTHER" id="PTHR13759">
    <property type="entry name" value="TWINFILIN"/>
    <property type="match status" value="1"/>
</dbReference>
<dbReference type="GO" id="GO:0030016">
    <property type="term" value="C:myofibril"/>
    <property type="evidence" value="ECO:0007669"/>
    <property type="project" value="TreeGrafter"/>
</dbReference>
<feature type="domain" description="ADF-H" evidence="9">
    <location>
        <begin position="1"/>
        <end position="44"/>
    </location>
</feature>
<evidence type="ECO:0000313" key="10">
    <source>
        <dbReference type="EMBL" id="GFY72966.1"/>
    </source>
</evidence>
<organism evidence="10 11">
    <name type="scientific">Trichonephila inaurata madagascariensis</name>
    <dbReference type="NCBI Taxonomy" id="2747483"/>
    <lineage>
        <taxon>Eukaryota</taxon>
        <taxon>Metazoa</taxon>
        <taxon>Ecdysozoa</taxon>
        <taxon>Arthropoda</taxon>
        <taxon>Chelicerata</taxon>
        <taxon>Arachnida</taxon>
        <taxon>Araneae</taxon>
        <taxon>Araneomorphae</taxon>
        <taxon>Entelegynae</taxon>
        <taxon>Araneoidea</taxon>
        <taxon>Nephilidae</taxon>
        <taxon>Trichonephila</taxon>
        <taxon>Trichonephila inaurata</taxon>
    </lineage>
</organism>
<feature type="region of interest" description="Disordered" evidence="8">
    <location>
        <begin position="53"/>
        <end position="76"/>
    </location>
</feature>
<dbReference type="GO" id="GO:0051015">
    <property type="term" value="F:actin filament binding"/>
    <property type="evidence" value="ECO:0007669"/>
    <property type="project" value="TreeGrafter"/>
</dbReference>
<evidence type="ECO:0000256" key="8">
    <source>
        <dbReference type="SAM" id="MobiDB-lite"/>
    </source>
</evidence>
<comment type="subcellular location">
    <subcellularLocation>
        <location evidence="1">Cytoplasm</location>
        <location evidence="1">Cytoskeleton</location>
    </subcellularLocation>
</comment>
<comment type="similarity">
    <text evidence="2">Belongs to the actin-binding proteins ADF family. Twinfilin subfamily.</text>
</comment>
<dbReference type="InterPro" id="IPR002108">
    <property type="entry name" value="ADF-H"/>
</dbReference>
<dbReference type="SUPFAM" id="SSF55753">
    <property type="entry name" value="Actin depolymerizing proteins"/>
    <property type="match status" value="1"/>
</dbReference>
<dbReference type="GO" id="GO:0051016">
    <property type="term" value="P:barbed-end actin filament capping"/>
    <property type="evidence" value="ECO:0007669"/>
    <property type="project" value="TreeGrafter"/>
</dbReference>
<dbReference type="InterPro" id="IPR029006">
    <property type="entry name" value="ADF-H/Gelsolin-like_dom_sf"/>
</dbReference>
<accession>A0A8X7CMA9</accession>
<name>A0A8X7CMA9_9ARAC</name>
<dbReference type="Proteomes" id="UP000886998">
    <property type="component" value="Unassembled WGS sequence"/>
</dbReference>
<evidence type="ECO:0000256" key="7">
    <source>
        <dbReference type="ARBA" id="ARBA00038532"/>
    </source>
</evidence>
<dbReference type="PROSITE" id="PS51263">
    <property type="entry name" value="ADF_H"/>
    <property type="match status" value="1"/>
</dbReference>
<dbReference type="InterPro" id="IPR028458">
    <property type="entry name" value="Twinfilin"/>
</dbReference>
<keyword evidence="5" id="KW-0009">Actin-binding</keyword>